<comment type="similarity">
    <text evidence="2">Belongs to the sodium:solute symporter (SSF) (TC 2.A.21) family.</text>
</comment>
<name>A0A5B7E8L4_PORTR</name>
<evidence type="ECO:0000256" key="1">
    <source>
        <dbReference type="ARBA" id="ARBA00004651"/>
    </source>
</evidence>
<evidence type="ECO:0000313" key="14">
    <source>
        <dbReference type="Proteomes" id="UP000324222"/>
    </source>
</evidence>
<organism evidence="13 14">
    <name type="scientific">Portunus trituberculatus</name>
    <name type="common">Swimming crab</name>
    <name type="synonym">Neptunus trituberculatus</name>
    <dbReference type="NCBI Taxonomy" id="210409"/>
    <lineage>
        <taxon>Eukaryota</taxon>
        <taxon>Metazoa</taxon>
        <taxon>Ecdysozoa</taxon>
        <taxon>Arthropoda</taxon>
        <taxon>Crustacea</taxon>
        <taxon>Multicrustacea</taxon>
        <taxon>Malacostraca</taxon>
        <taxon>Eumalacostraca</taxon>
        <taxon>Eucarida</taxon>
        <taxon>Decapoda</taxon>
        <taxon>Pleocyemata</taxon>
        <taxon>Brachyura</taxon>
        <taxon>Eubrachyura</taxon>
        <taxon>Portunoidea</taxon>
        <taxon>Portunidae</taxon>
        <taxon>Portuninae</taxon>
        <taxon>Portunus</taxon>
    </lineage>
</organism>
<evidence type="ECO:0000256" key="2">
    <source>
        <dbReference type="ARBA" id="ARBA00006434"/>
    </source>
</evidence>
<dbReference type="PROSITE" id="PS50283">
    <property type="entry name" value="NA_SOLUT_SYMP_3"/>
    <property type="match status" value="1"/>
</dbReference>
<feature type="transmembrane region" description="Helical" evidence="11">
    <location>
        <begin position="95"/>
        <end position="116"/>
    </location>
</feature>
<dbReference type="GO" id="GO:0015293">
    <property type="term" value="F:symporter activity"/>
    <property type="evidence" value="ECO:0007669"/>
    <property type="project" value="TreeGrafter"/>
</dbReference>
<keyword evidence="3" id="KW-0813">Transport</keyword>
<dbReference type="OrthoDB" id="6132759at2759"/>
<evidence type="ECO:0000313" key="13">
    <source>
        <dbReference type="EMBL" id="MPC29104.1"/>
    </source>
</evidence>
<keyword evidence="6 11" id="KW-1133">Transmembrane helix</keyword>
<keyword evidence="12" id="KW-0732">Signal</keyword>
<evidence type="ECO:0000256" key="3">
    <source>
        <dbReference type="ARBA" id="ARBA00022448"/>
    </source>
</evidence>
<feature type="transmembrane region" description="Helical" evidence="11">
    <location>
        <begin position="165"/>
        <end position="189"/>
    </location>
</feature>
<keyword evidence="14" id="KW-1185">Reference proteome</keyword>
<protein>
    <submittedName>
        <fullName evidence="13">Sodium-coupled monocarboxylate transporter 2</fullName>
    </submittedName>
</protein>
<feature type="transmembrane region" description="Helical" evidence="11">
    <location>
        <begin position="139"/>
        <end position="159"/>
    </location>
</feature>
<evidence type="ECO:0000256" key="9">
    <source>
        <dbReference type="ARBA" id="ARBA00023136"/>
    </source>
</evidence>
<sequence length="223" mass="23779">MTTLEAPVPLQDRALRSLFLAWHFLLEVSCTSAGVIPGHYNAEVSVGGHPGYFLTLEVEFGAPVISCLCQRAKSVSDTHAMASSGLGVGFSGWDWAVFVVTLMASLGTGAFAGWVARRKTKKSDVKGTAAEFLMGGRELNLFAVALSTMIGALSSISILGNSAEMYAYGTQLCMSLIGTALGAVFVHLVNLRVFYPLKITSVYTVSCERHVDDLPVLAVVIIR</sequence>
<evidence type="ECO:0000256" key="8">
    <source>
        <dbReference type="ARBA" id="ARBA00023065"/>
    </source>
</evidence>
<dbReference type="InterPro" id="IPR038377">
    <property type="entry name" value="Na/Glc_symporter_sf"/>
</dbReference>
<comment type="caution">
    <text evidence="13">The sequence shown here is derived from an EMBL/GenBank/DDBJ whole genome shotgun (WGS) entry which is preliminary data.</text>
</comment>
<dbReference type="InterPro" id="IPR001734">
    <property type="entry name" value="Na/solute_symporter"/>
</dbReference>
<dbReference type="PANTHER" id="PTHR42985">
    <property type="entry name" value="SODIUM-COUPLED MONOCARBOXYLATE TRANSPORTER"/>
    <property type="match status" value="1"/>
</dbReference>
<keyword evidence="8" id="KW-0406">Ion transport</keyword>
<dbReference type="GO" id="GO:0005886">
    <property type="term" value="C:plasma membrane"/>
    <property type="evidence" value="ECO:0007669"/>
    <property type="project" value="UniProtKB-SubCell"/>
</dbReference>
<gene>
    <name evidence="13" type="primary">Slc5a12_6</name>
    <name evidence="13" type="ORF">E2C01_022323</name>
</gene>
<feature type="chain" id="PRO_5023062034" evidence="12">
    <location>
        <begin position="34"/>
        <end position="223"/>
    </location>
</feature>
<comment type="subcellular location">
    <subcellularLocation>
        <location evidence="1">Cell membrane</location>
        <topology evidence="1">Multi-pass membrane protein</topology>
    </subcellularLocation>
</comment>
<dbReference type="InterPro" id="IPR051163">
    <property type="entry name" value="Sodium:Solute_Symporter_SSF"/>
</dbReference>
<keyword evidence="5 11" id="KW-0812">Transmembrane</keyword>
<keyword evidence="4" id="KW-1003">Cell membrane</keyword>
<evidence type="ECO:0000256" key="4">
    <source>
        <dbReference type="ARBA" id="ARBA00022475"/>
    </source>
</evidence>
<dbReference type="Gene3D" id="1.20.1730.10">
    <property type="entry name" value="Sodium/glucose cotransporter"/>
    <property type="match status" value="1"/>
</dbReference>
<dbReference type="GO" id="GO:0006814">
    <property type="term" value="P:sodium ion transport"/>
    <property type="evidence" value="ECO:0007669"/>
    <property type="project" value="UniProtKB-KW"/>
</dbReference>
<evidence type="ECO:0000256" key="6">
    <source>
        <dbReference type="ARBA" id="ARBA00022989"/>
    </source>
</evidence>
<feature type="signal peptide" evidence="12">
    <location>
        <begin position="1"/>
        <end position="33"/>
    </location>
</feature>
<dbReference type="AlphaFoldDB" id="A0A5B7E8L4"/>
<evidence type="ECO:0000256" key="5">
    <source>
        <dbReference type="ARBA" id="ARBA00022692"/>
    </source>
</evidence>
<proteinExistence type="inferred from homology"/>
<reference evidence="13 14" key="1">
    <citation type="submission" date="2019-05" db="EMBL/GenBank/DDBJ databases">
        <title>Another draft genome of Portunus trituberculatus and its Hox gene families provides insights of decapod evolution.</title>
        <authorList>
            <person name="Jeong J.-H."/>
            <person name="Song I."/>
            <person name="Kim S."/>
            <person name="Choi T."/>
            <person name="Kim D."/>
            <person name="Ryu S."/>
            <person name="Kim W."/>
        </authorList>
    </citation>
    <scope>NUCLEOTIDE SEQUENCE [LARGE SCALE GENOMIC DNA]</scope>
    <source>
        <tissue evidence="13">Muscle</tissue>
    </source>
</reference>
<dbReference type="Proteomes" id="UP000324222">
    <property type="component" value="Unassembled WGS sequence"/>
</dbReference>
<dbReference type="EMBL" id="VSRR010002016">
    <property type="protein sequence ID" value="MPC29104.1"/>
    <property type="molecule type" value="Genomic_DNA"/>
</dbReference>
<keyword evidence="10" id="KW-0739">Sodium transport</keyword>
<evidence type="ECO:0000256" key="10">
    <source>
        <dbReference type="ARBA" id="ARBA00023201"/>
    </source>
</evidence>
<accession>A0A5B7E8L4</accession>
<evidence type="ECO:0000256" key="12">
    <source>
        <dbReference type="SAM" id="SignalP"/>
    </source>
</evidence>
<evidence type="ECO:0000256" key="11">
    <source>
        <dbReference type="SAM" id="Phobius"/>
    </source>
</evidence>
<dbReference type="PANTHER" id="PTHR42985:SF40">
    <property type="entry name" value="LD47995P-RELATED"/>
    <property type="match status" value="1"/>
</dbReference>
<keyword evidence="9 11" id="KW-0472">Membrane</keyword>
<evidence type="ECO:0000256" key="7">
    <source>
        <dbReference type="ARBA" id="ARBA00023053"/>
    </source>
</evidence>
<keyword evidence="7" id="KW-0915">Sodium</keyword>